<evidence type="ECO:0000313" key="2">
    <source>
        <dbReference type="Proteomes" id="UP000663844"/>
    </source>
</evidence>
<name>A0A820S7N6_9BILA</name>
<dbReference type="AlphaFoldDB" id="A0A820S7N6"/>
<dbReference type="EMBL" id="CAJOAZ010032708">
    <property type="protein sequence ID" value="CAF4449627.1"/>
    <property type="molecule type" value="Genomic_DNA"/>
</dbReference>
<sequence length="27" mass="2960">GIYKPTLRSTCSEKYGKKVLRIASSSS</sequence>
<reference evidence="1" key="1">
    <citation type="submission" date="2021-02" db="EMBL/GenBank/DDBJ databases">
        <authorList>
            <person name="Nowell W R."/>
        </authorList>
    </citation>
    <scope>NUCLEOTIDE SEQUENCE</scope>
</reference>
<feature type="non-terminal residue" evidence="1">
    <location>
        <position position="1"/>
    </location>
</feature>
<protein>
    <submittedName>
        <fullName evidence="1">Uncharacterized protein</fullName>
    </submittedName>
</protein>
<gene>
    <name evidence="1" type="ORF">OXD698_LOCUS54316</name>
</gene>
<proteinExistence type="predicted"/>
<evidence type="ECO:0000313" key="1">
    <source>
        <dbReference type="EMBL" id="CAF4449627.1"/>
    </source>
</evidence>
<accession>A0A820S7N6</accession>
<dbReference type="Proteomes" id="UP000663844">
    <property type="component" value="Unassembled WGS sequence"/>
</dbReference>
<organism evidence="1 2">
    <name type="scientific">Adineta steineri</name>
    <dbReference type="NCBI Taxonomy" id="433720"/>
    <lineage>
        <taxon>Eukaryota</taxon>
        <taxon>Metazoa</taxon>
        <taxon>Spiralia</taxon>
        <taxon>Gnathifera</taxon>
        <taxon>Rotifera</taxon>
        <taxon>Eurotatoria</taxon>
        <taxon>Bdelloidea</taxon>
        <taxon>Adinetida</taxon>
        <taxon>Adinetidae</taxon>
        <taxon>Adineta</taxon>
    </lineage>
</organism>
<comment type="caution">
    <text evidence="1">The sequence shown here is derived from an EMBL/GenBank/DDBJ whole genome shotgun (WGS) entry which is preliminary data.</text>
</comment>